<protein>
    <submittedName>
        <fullName evidence="1">Uncharacterized protein</fullName>
    </submittedName>
</protein>
<name>A0A4Z2E5P8_9TELE</name>
<evidence type="ECO:0000313" key="2">
    <source>
        <dbReference type="Proteomes" id="UP000314294"/>
    </source>
</evidence>
<accession>A0A4Z2E5P8</accession>
<keyword evidence="2" id="KW-1185">Reference proteome</keyword>
<sequence length="201" mass="21397">MKRKVSCGATPGGGGGALGKLQGRLRDATTTTTTTTWRRYCLGPGTLSIATSHICARGCGRSRRIGSAPFLLASPRERLLQIRAGSERTAVRRVRRASRSSSKLLLRASFCSFWPLAVRLVMLLRQARTPARWSSDPAASFISSSSLSGGFSTAAARRFFSGSVSPPPRARLLVQGAPLAAGVPAPGPELRLCPRAACWEM</sequence>
<evidence type="ECO:0000313" key="1">
    <source>
        <dbReference type="EMBL" id="TNN24246.1"/>
    </source>
</evidence>
<dbReference type="Proteomes" id="UP000314294">
    <property type="component" value="Unassembled WGS sequence"/>
</dbReference>
<gene>
    <name evidence="1" type="ORF">EYF80_065631</name>
</gene>
<organism evidence="1 2">
    <name type="scientific">Liparis tanakae</name>
    <name type="common">Tanaka's snailfish</name>
    <dbReference type="NCBI Taxonomy" id="230148"/>
    <lineage>
        <taxon>Eukaryota</taxon>
        <taxon>Metazoa</taxon>
        <taxon>Chordata</taxon>
        <taxon>Craniata</taxon>
        <taxon>Vertebrata</taxon>
        <taxon>Euteleostomi</taxon>
        <taxon>Actinopterygii</taxon>
        <taxon>Neopterygii</taxon>
        <taxon>Teleostei</taxon>
        <taxon>Neoteleostei</taxon>
        <taxon>Acanthomorphata</taxon>
        <taxon>Eupercaria</taxon>
        <taxon>Perciformes</taxon>
        <taxon>Cottioidei</taxon>
        <taxon>Cottales</taxon>
        <taxon>Liparidae</taxon>
        <taxon>Liparis</taxon>
    </lineage>
</organism>
<dbReference type="EMBL" id="SRLO01015977">
    <property type="protein sequence ID" value="TNN24246.1"/>
    <property type="molecule type" value="Genomic_DNA"/>
</dbReference>
<reference evidence="1 2" key="1">
    <citation type="submission" date="2019-03" db="EMBL/GenBank/DDBJ databases">
        <title>First draft genome of Liparis tanakae, snailfish: a comprehensive survey of snailfish specific genes.</title>
        <authorList>
            <person name="Kim W."/>
            <person name="Song I."/>
            <person name="Jeong J.-H."/>
            <person name="Kim D."/>
            <person name="Kim S."/>
            <person name="Ryu S."/>
            <person name="Song J.Y."/>
            <person name="Lee S.K."/>
        </authorList>
    </citation>
    <scope>NUCLEOTIDE SEQUENCE [LARGE SCALE GENOMIC DNA]</scope>
    <source>
        <tissue evidence="1">Muscle</tissue>
    </source>
</reference>
<dbReference type="AlphaFoldDB" id="A0A4Z2E5P8"/>
<proteinExistence type="predicted"/>
<comment type="caution">
    <text evidence="1">The sequence shown here is derived from an EMBL/GenBank/DDBJ whole genome shotgun (WGS) entry which is preliminary data.</text>
</comment>